<dbReference type="OrthoDB" id="3363052at2759"/>
<dbReference type="EMBL" id="JH795863">
    <property type="protein sequence ID" value="EJU01809.1"/>
    <property type="molecule type" value="Genomic_DNA"/>
</dbReference>
<dbReference type="Gene3D" id="1.20.1310.10">
    <property type="entry name" value="Cullin Repeats"/>
    <property type="match status" value="1"/>
</dbReference>
<dbReference type="GeneID" id="63685229"/>
<evidence type="ECO:0000313" key="2">
    <source>
        <dbReference type="Proteomes" id="UP000030653"/>
    </source>
</evidence>
<evidence type="ECO:0000313" key="1">
    <source>
        <dbReference type="EMBL" id="EJU01809.1"/>
    </source>
</evidence>
<proteinExistence type="predicted"/>
<dbReference type="HOGENOM" id="CLU_823916_0_0_1"/>
<dbReference type="RefSeq" id="XP_040628706.1">
    <property type="nucleotide sequence ID" value="XM_040770167.1"/>
</dbReference>
<keyword evidence="2" id="KW-1185">Reference proteome</keyword>
<sequence length="337" mass="38927">MPIMYSNRSNTISTETRQFEDDWRVIKDVLDKTLREQLLQGHEPRFTNISYAEYIQVYSKAWNFSSRRKQRNYSPKATERTYCALSSYFFDIADKMVAYTPSSTEGDLAILVSYVKSFEPFATAAVLLVRLFRMYEDNFLRERTEAWFKQPMWPGRSPVPPGMMLVDPNPPKVTIHDGQRSVEAVPVEKLVPVPIEHAAIPEEIMRWDNATVDITHDDTHVARLLWPEGEPTLSGNGDHKLHEKDIFAARKYARLPANTFMPLVPTLLRLWRLATFKHFTSDDRPLLSMIIHRLKEAGELEQNVDSVRMMLKSFWCTGVVEQDLGFADLVDVLRSVA</sequence>
<dbReference type="AlphaFoldDB" id="M5FZ73"/>
<name>M5FZ73_DACPD</name>
<accession>M5FZ73</accession>
<reference evidence="1 2" key="1">
    <citation type="journal article" date="2012" name="Science">
        <title>The Paleozoic origin of enzymatic lignin decomposition reconstructed from 31 fungal genomes.</title>
        <authorList>
            <person name="Floudas D."/>
            <person name="Binder M."/>
            <person name="Riley R."/>
            <person name="Barry K."/>
            <person name="Blanchette R.A."/>
            <person name="Henrissat B."/>
            <person name="Martinez A.T."/>
            <person name="Otillar R."/>
            <person name="Spatafora J.W."/>
            <person name="Yadav J.S."/>
            <person name="Aerts A."/>
            <person name="Benoit I."/>
            <person name="Boyd A."/>
            <person name="Carlson A."/>
            <person name="Copeland A."/>
            <person name="Coutinho P.M."/>
            <person name="de Vries R.P."/>
            <person name="Ferreira P."/>
            <person name="Findley K."/>
            <person name="Foster B."/>
            <person name="Gaskell J."/>
            <person name="Glotzer D."/>
            <person name="Gorecki P."/>
            <person name="Heitman J."/>
            <person name="Hesse C."/>
            <person name="Hori C."/>
            <person name="Igarashi K."/>
            <person name="Jurgens J.A."/>
            <person name="Kallen N."/>
            <person name="Kersten P."/>
            <person name="Kohler A."/>
            <person name="Kuees U."/>
            <person name="Kumar T.K.A."/>
            <person name="Kuo A."/>
            <person name="LaButti K."/>
            <person name="Larrondo L.F."/>
            <person name="Lindquist E."/>
            <person name="Ling A."/>
            <person name="Lombard V."/>
            <person name="Lucas S."/>
            <person name="Lundell T."/>
            <person name="Martin R."/>
            <person name="McLaughlin D.J."/>
            <person name="Morgenstern I."/>
            <person name="Morin E."/>
            <person name="Murat C."/>
            <person name="Nagy L.G."/>
            <person name="Nolan M."/>
            <person name="Ohm R.A."/>
            <person name="Patyshakuliyeva A."/>
            <person name="Rokas A."/>
            <person name="Ruiz-Duenas F.J."/>
            <person name="Sabat G."/>
            <person name="Salamov A."/>
            <person name="Samejima M."/>
            <person name="Schmutz J."/>
            <person name="Slot J.C."/>
            <person name="St John F."/>
            <person name="Stenlid J."/>
            <person name="Sun H."/>
            <person name="Sun S."/>
            <person name="Syed K."/>
            <person name="Tsang A."/>
            <person name="Wiebenga A."/>
            <person name="Young D."/>
            <person name="Pisabarro A."/>
            <person name="Eastwood D.C."/>
            <person name="Martin F."/>
            <person name="Cullen D."/>
            <person name="Grigoriev I.V."/>
            <person name="Hibbett D.S."/>
        </authorList>
    </citation>
    <scope>NUCLEOTIDE SEQUENCE [LARGE SCALE GENOMIC DNA]</scope>
    <source>
        <strain evidence="1 2">DJM-731 SS1</strain>
    </source>
</reference>
<dbReference type="Proteomes" id="UP000030653">
    <property type="component" value="Unassembled WGS sequence"/>
</dbReference>
<organism evidence="1 2">
    <name type="scientific">Dacryopinax primogenitus (strain DJM 731)</name>
    <name type="common">Brown rot fungus</name>
    <dbReference type="NCBI Taxonomy" id="1858805"/>
    <lineage>
        <taxon>Eukaryota</taxon>
        <taxon>Fungi</taxon>
        <taxon>Dikarya</taxon>
        <taxon>Basidiomycota</taxon>
        <taxon>Agaricomycotina</taxon>
        <taxon>Dacrymycetes</taxon>
        <taxon>Dacrymycetales</taxon>
        <taxon>Dacrymycetaceae</taxon>
        <taxon>Dacryopinax</taxon>
    </lineage>
</organism>
<gene>
    <name evidence="1" type="ORF">DACRYDRAFT_116249</name>
</gene>
<protein>
    <submittedName>
        <fullName evidence="1">Uncharacterized protein</fullName>
    </submittedName>
</protein>